<dbReference type="InterPro" id="IPR007052">
    <property type="entry name" value="CS_dom"/>
</dbReference>
<gene>
    <name evidence="5" type="ORF">GFER_03520</name>
</gene>
<organism evidence="5 6">
    <name type="scientific">Geoalkalibacter ferrihydriticus DSM 17813</name>
    <dbReference type="NCBI Taxonomy" id="1121915"/>
    <lineage>
        <taxon>Bacteria</taxon>
        <taxon>Pseudomonadati</taxon>
        <taxon>Thermodesulfobacteriota</taxon>
        <taxon>Desulfuromonadia</taxon>
        <taxon>Desulfuromonadales</taxon>
        <taxon>Geoalkalibacteraceae</taxon>
        <taxon>Geoalkalibacter</taxon>
    </lineage>
</organism>
<evidence type="ECO:0000313" key="5">
    <source>
        <dbReference type="EMBL" id="KIH77734.1"/>
    </source>
</evidence>
<protein>
    <submittedName>
        <fullName evidence="5">Uncharacterized protein</fullName>
    </submittedName>
</protein>
<dbReference type="InterPro" id="IPR008978">
    <property type="entry name" value="HSP20-like_chaperone"/>
</dbReference>
<dbReference type="CDD" id="cd06464">
    <property type="entry name" value="ACD_sHsps-like"/>
    <property type="match status" value="1"/>
</dbReference>
<evidence type="ECO:0000259" key="3">
    <source>
        <dbReference type="PROSITE" id="PS01031"/>
    </source>
</evidence>
<dbReference type="PROSITE" id="PS51203">
    <property type="entry name" value="CS"/>
    <property type="match status" value="1"/>
</dbReference>
<accession>A0A0C2DWB6</accession>
<evidence type="ECO:0000256" key="2">
    <source>
        <dbReference type="RuleBase" id="RU003616"/>
    </source>
</evidence>
<feature type="domain" description="SHSP" evidence="3">
    <location>
        <begin position="21"/>
        <end position="129"/>
    </location>
</feature>
<dbReference type="PANTHER" id="PTHR11527">
    <property type="entry name" value="HEAT-SHOCK PROTEIN 20 FAMILY MEMBER"/>
    <property type="match status" value="1"/>
</dbReference>
<reference evidence="5 6" key="1">
    <citation type="submission" date="2014-12" db="EMBL/GenBank/DDBJ databases">
        <title>Genomes of Geoalkalibacter ferrihydriticus and Geoalkalibacter subterraneus, two haloalkaliphilic metal-reducing members of the Geobacteraceae.</title>
        <authorList>
            <person name="Badalamenti J.P."/>
            <person name="Torres C.I."/>
            <person name="Krajmalnik-Brown R."/>
            <person name="Bond D.R."/>
        </authorList>
    </citation>
    <scope>NUCLEOTIDE SEQUENCE [LARGE SCALE GENOMIC DNA]</scope>
    <source>
        <strain evidence="5 6">DSM 17813</strain>
    </source>
</reference>
<evidence type="ECO:0000259" key="4">
    <source>
        <dbReference type="PROSITE" id="PS51203"/>
    </source>
</evidence>
<comment type="caution">
    <text evidence="5">The sequence shown here is derived from an EMBL/GenBank/DDBJ whole genome shotgun (WGS) entry which is preliminary data.</text>
</comment>
<dbReference type="EMBL" id="JWJD01000001">
    <property type="protein sequence ID" value="KIH77734.1"/>
    <property type="molecule type" value="Genomic_DNA"/>
</dbReference>
<dbReference type="Gene3D" id="2.60.40.790">
    <property type="match status" value="1"/>
</dbReference>
<dbReference type="InterPro" id="IPR002068">
    <property type="entry name" value="A-crystallin/Hsp20_dom"/>
</dbReference>
<dbReference type="PROSITE" id="PS01031">
    <property type="entry name" value="SHSP"/>
    <property type="match status" value="1"/>
</dbReference>
<keyword evidence="6" id="KW-1185">Reference proteome</keyword>
<dbReference type="InterPro" id="IPR031107">
    <property type="entry name" value="Small_HSP"/>
</dbReference>
<feature type="domain" description="CS" evidence="4">
    <location>
        <begin position="25"/>
        <end position="129"/>
    </location>
</feature>
<dbReference type="SUPFAM" id="SSF49764">
    <property type="entry name" value="HSP20-like chaperones"/>
    <property type="match status" value="1"/>
</dbReference>
<dbReference type="AlphaFoldDB" id="A0A0C2DWB6"/>
<dbReference type="Pfam" id="PF00011">
    <property type="entry name" value="HSP20"/>
    <property type="match status" value="1"/>
</dbReference>
<evidence type="ECO:0000313" key="6">
    <source>
        <dbReference type="Proteomes" id="UP000035068"/>
    </source>
</evidence>
<evidence type="ECO:0000256" key="1">
    <source>
        <dbReference type="PROSITE-ProRule" id="PRU00285"/>
    </source>
</evidence>
<dbReference type="RefSeq" id="WP_040096097.1">
    <property type="nucleotide sequence ID" value="NZ_JWJD01000001.1"/>
</dbReference>
<proteinExistence type="inferred from homology"/>
<comment type="similarity">
    <text evidence="1 2">Belongs to the small heat shock protein (HSP20) family.</text>
</comment>
<name>A0A0C2DWB6_9BACT</name>
<dbReference type="Proteomes" id="UP000035068">
    <property type="component" value="Unassembled WGS sequence"/>
</dbReference>
<sequence length="129" mass="14184">MADKGMVTREDRSLAREGVRAPDTYVRPAVDIYETDENLTLVADLPGVAKEDLDINLERGILTIKGSAKGGAPGEAVFREFSLGNYFRQFQLPDEIDSEKTAAELKKGVLTLTLPKSAAAKPRRIEIKH</sequence>